<evidence type="ECO:0000313" key="5">
    <source>
        <dbReference type="EMBL" id="SDL33319.1"/>
    </source>
</evidence>
<feature type="region of interest" description="Disordered" evidence="1">
    <location>
        <begin position="1"/>
        <end position="44"/>
    </location>
</feature>
<evidence type="ECO:0000259" key="4">
    <source>
        <dbReference type="Pfam" id="PF16344"/>
    </source>
</evidence>
<gene>
    <name evidence="5" type="ORF">SAMN05421823_105225</name>
</gene>
<keyword evidence="2" id="KW-1133">Transmembrane helix</keyword>
<dbReference type="InterPro" id="IPR032508">
    <property type="entry name" value="FecR_C"/>
</dbReference>
<keyword evidence="2" id="KW-0472">Membrane</keyword>
<dbReference type="PANTHER" id="PTHR30273">
    <property type="entry name" value="PERIPLASMIC SIGNAL SENSOR AND SIGMA FACTOR ACTIVATOR FECR-RELATED"/>
    <property type="match status" value="1"/>
</dbReference>
<dbReference type="Pfam" id="PF04773">
    <property type="entry name" value="FecR"/>
    <property type="match status" value="1"/>
</dbReference>
<dbReference type="InterPro" id="IPR006860">
    <property type="entry name" value="FecR"/>
</dbReference>
<feature type="domain" description="Protein FecR C-terminal" evidence="4">
    <location>
        <begin position="240"/>
        <end position="307"/>
    </location>
</feature>
<dbReference type="PIRSF" id="PIRSF018266">
    <property type="entry name" value="FecR"/>
    <property type="match status" value="1"/>
</dbReference>
<sequence length="312" mass="34648">MTTDRHSSEESQPFFGDLSSDEKNPLHHAGPRRPEASSQAQREAEYAQIQARLRAERPSVPTTSSARRFPYAAAAAIALLMAVAVGYGWLYYPSQEQYATAYGETRSFTLPDQSVVTLNANSTLRFAPSWEVGQAREVWLDGEAYFSVQKQSSSSGAVKFVVHTPDLDVEVLGTQFNVAQRASKTQVVLEEGSIRVDLRADTSANILMQPGDLVEYSAESHQLTHKVVETSPYVVWKENKLILNNKTIREIAELIQTTYGFTVEIQDSSIADLKLSGTIRSDNVDLILDALAITHGIEYRKGPDRITLQKPR</sequence>
<dbReference type="Pfam" id="PF16344">
    <property type="entry name" value="FecR_C"/>
    <property type="match status" value="1"/>
</dbReference>
<accession>A0A1G9J716</accession>
<dbReference type="AlphaFoldDB" id="A0A1G9J716"/>
<dbReference type="STRING" id="1075417.SAMN05421823_105225"/>
<dbReference type="Proteomes" id="UP000198510">
    <property type="component" value="Unassembled WGS sequence"/>
</dbReference>
<protein>
    <submittedName>
        <fullName evidence="5">Ferric-dicitrate binding protein FerR, regulates iron transport through sigma-19</fullName>
    </submittedName>
</protein>
<proteinExistence type="predicted"/>
<keyword evidence="6" id="KW-1185">Reference proteome</keyword>
<evidence type="ECO:0000313" key="6">
    <source>
        <dbReference type="Proteomes" id="UP000198510"/>
    </source>
</evidence>
<reference evidence="5 6" key="1">
    <citation type="submission" date="2016-10" db="EMBL/GenBank/DDBJ databases">
        <authorList>
            <person name="de Groot N.N."/>
        </authorList>
    </citation>
    <scope>NUCLEOTIDE SEQUENCE [LARGE SCALE GENOMIC DNA]</scope>
    <source>
        <strain evidence="5 6">DSM 25186</strain>
    </source>
</reference>
<dbReference type="Gene3D" id="3.55.50.30">
    <property type="match status" value="1"/>
</dbReference>
<name>A0A1G9J716_9BACT</name>
<dbReference type="GO" id="GO:0016989">
    <property type="term" value="F:sigma factor antagonist activity"/>
    <property type="evidence" value="ECO:0007669"/>
    <property type="project" value="TreeGrafter"/>
</dbReference>
<feature type="domain" description="FecR protein" evidence="3">
    <location>
        <begin position="97"/>
        <end position="195"/>
    </location>
</feature>
<dbReference type="RefSeq" id="WP_089683323.1">
    <property type="nucleotide sequence ID" value="NZ_FNFO01000005.1"/>
</dbReference>
<evidence type="ECO:0000259" key="3">
    <source>
        <dbReference type="Pfam" id="PF04773"/>
    </source>
</evidence>
<dbReference type="Gene3D" id="2.60.120.1440">
    <property type="match status" value="1"/>
</dbReference>
<keyword evidence="2" id="KW-0812">Transmembrane</keyword>
<dbReference type="InterPro" id="IPR012373">
    <property type="entry name" value="Ferrdict_sens_TM"/>
</dbReference>
<dbReference type="PANTHER" id="PTHR30273:SF2">
    <property type="entry name" value="PROTEIN FECR"/>
    <property type="match status" value="1"/>
</dbReference>
<organism evidence="5 6">
    <name type="scientific">Catalinimonas alkaloidigena</name>
    <dbReference type="NCBI Taxonomy" id="1075417"/>
    <lineage>
        <taxon>Bacteria</taxon>
        <taxon>Pseudomonadati</taxon>
        <taxon>Bacteroidota</taxon>
        <taxon>Cytophagia</taxon>
        <taxon>Cytophagales</taxon>
        <taxon>Catalimonadaceae</taxon>
        <taxon>Catalinimonas</taxon>
    </lineage>
</organism>
<feature type="transmembrane region" description="Helical" evidence="2">
    <location>
        <begin position="71"/>
        <end position="92"/>
    </location>
</feature>
<evidence type="ECO:0000256" key="2">
    <source>
        <dbReference type="SAM" id="Phobius"/>
    </source>
</evidence>
<dbReference type="EMBL" id="FNFO01000005">
    <property type="protein sequence ID" value="SDL33319.1"/>
    <property type="molecule type" value="Genomic_DNA"/>
</dbReference>
<dbReference type="OrthoDB" id="1452822at2"/>
<evidence type="ECO:0000256" key="1">
    <source>
        <dbReference type="SAM" id="MobiDB-lite"/>
    </source>
</evidence>